<evidence type="ECO:0000313" key="3">
    <source>
        <dbReference type="Proteomes" id="UP000267027"/>
    </source>
</evidence>
<dbReference type="Proteomes" id="UP000267027">
    <property type="component" value="Unassembled WGS sequence"/>
</dbReference>
<name>A0A0R3PM89_ANGCS</name>
<reference evidence="2 3" key="2">
    <citation type="submission" date="2018-11" db="EMBL/GenBank/DDBJ databases">
        <authorList>
            <consortium name="Pathogen Informatics"/>
        </authorList>
    </citation>
    <scope>NUCLEOTIDE SEQUENCE [LARGE SCALE GENOMIC DNA]</scope>
    <source>
        <strain evidence="2 3">Costa Rica</strain>
    </source>
</reference>
<dbReference type="EMBL" id="UYYA01003909">
    <property type="protein sequence ID" value="VDM57559.1"/>
    <property type="molecule type" value="Genomic_DNA"/>
</dbReference>
<proteinExistence type="predicted"/>
<gene>
    <name evidence="2" type="ORF">ACOC_LOCUS5974</name>
</gene>
<keyword evidence="3" id="KW-1185">Reference proteome</keyword>
<accession>A0A0R3PM89</accession>
<feature type="region of interest" description="Disordered" evidence="1">
    <location>
        <begin position="1"/>
        <end position="40"/>
    </location>
</feature>
<evidence type="ECO:0000256" key="1">
    <source>
        <dbReference type="SAM" id="MobiDB-lite"/>
    </source>
</evidence>
<evidence type="ECO:0000313" key="2">
    <source>
        <dbReference type="EMBL" id="VDM57559.1"/>
    </source>
</evidence>
<dbReference type="WBParaSite" id="ACOC_0000597301-mRNA-1">
    <property type="protein sequence ID" value="ACOC_0000597301-mRNA-1"/>
    <property type="gene ID" value="ACOC_0000597301"/>
</dbReference>
<protein>
    <submittedName>
        <fullName evidence="2 4">Uncharacterized protein</fullName>
    </submittedName>
</protein>
<reference evidence="4" key="1">
    <citation type="submission" date="2017-02" db="UniProtKB">
        <authorList>
            <consortium name="WormBaseParasite"/>
        </authorList>
    </citation>
    <scope>IDENTIFICATION</scope>
</reference>
<evidence type="ECO:0000313" key="4">
    <source>
        <dbReference type="WBParaSite" id="ACOC_0000597301-mRNA-1"/>
    </source>
</evidence>
<dbReference type="AlphaFoldDB" id="A0A0R3PM89"/>
<organism evidence="4">
    <name type="scientific">Angiostrongylus costaricensis</name>
    <name type="common">Nematode worm</name>
    <dbReference type="NCBI Taxonomy" id="334426"/>
    <lineage>
        <taxon>Eukaryota</taxon>
        <taxon>Metazoa</taxon>
        <taxon>Ecdysozoa</taxon>
        <taxon>Nematoda</taxon>
        <taxon>Chromadorea</taxon>
        <taxon>Rhabditida</taxon>
        <taxon>Rhabditina</taxon>
        <taxon>Rhabditomorpha</taxon>
        <taxon>Strongyloidea</taxon>
        <taxon>Metastrongylidae</taxon>
        <taxon>Angiostrongylus</taxon>
    </lineage>
</organism>
<sequence length="40" mass="4769">MFTGYGNGIPYPLWNRTHSLGDTWPTERREQPSTTEQWEE</sequence>